<dbReference type="InterPro" id="IPR015915">
    <property type="entry name" value="Kelch-typ_b-propeller"/>
</dbReference>
<protein>
    <submittedName>
        <fullName evidence="1">Nitrile-specifier protein 5</fullName>
    </submittedName>
</protein>
<dbReference type="Pfam" id="PF24681">
    <property type="entry name" value="Kelch_KLHDC2_KLHL20_DRC7"/>
    <property type="match status" value="1"/>
</dbReference>
<dbReference type="OrthoDB" id="432528at2759"/>
<dbReference type="SUPFAM" id="SSF117281">
    <property type="entry name" value="Kelch motif"/>
    <property type="match status" value="1"/>
</dbReference>
<reference evidence="1 2" key="1">
    <citation type="journal article" date="2014" name="Genome Biol. Evol.">
        <title>The genome of the myxosporean Thelohanellus kitauei shows adaptations to nutrient acquisition within its fish host.</title>
        <authorList>
            <person name="Yang Y."/>
            <person name="Xiong J."/>
            <person name="Zhou Z."/>
            <person name="Huo F."/>
            <person name="Miao W."/>
            <person name="Ran C."/>
            <person name="Liu Y."/>
            <person name="Zhang J."/>
            <person name="Feng J."/>
            <person name="Wang M."/>
            <person name="Wang M."/>
            <person name="Wang L."/>
            <person name="Yao B."/>
        </authorList>
    </citation>
    <scope>NUCLEOTIDE SEQUENCE [LARGE SCALE GENOMIC DNA]</scope>
    <source>
        <strain evidence="1">Wuqing</strain>
    </source>
</reference>
<dbReference type="AlphaFoldDB" id="A0A0C2IEY4"/>
<sequence length="184" mass="21227">MNVTGVMNPSKVRWGNSMTSVNKSLIIYGGFDIFLHTVHNELWMYNTITDMWKLYPGPFETENTFVYSAICAVGNLVYIFGGTNPNISRDETNFLILFDISSATWKTLSPPTNEYDQNSPPPMYNSFIFYRHESLYILGGFTDYQFVDTIYKFCLKTSRWTLVPKNGPKLISTKRIFATVFQNK</sequence>
<keyword evidence="2" id="KW-1185">Reference proteome</keyword>
<evidence type="ECO:0000313" key="2">
    <source>
        <dbReference type="Proteomes" id="UP000031668"/>
    </source>
</evidence>
<organism evidence="1 2">
    <name type="scientific">Thelohanellus kitauei</name>
    <name type="common">Myxosporean</name>
    <dbReference type="NCBI Taxonomy" id="669202"/>
    <lineage>
        <taxon>Eukaryota</taxon>
        <taxon>Metazoa</taxon>
        <taxon>Cnidaria</taxon>
        <taxon>Myxozoa</taxon>
        <taxon>Myxosporea</taxon>
        <taxon>Bivalvulida</taxon>
        <taxon>Platysporina</taxon>
        <taxon>Myxobolidae</taxon>
        <taxon>Thelohanellus</taxon>
    </lineage>
</organism>
<dbReference type="Proteomes" id="UP000031668">
    <property type="component" value="Unassembled WGS sequence"/>
</dbReference>
<proteinExistence type="predicted"/>
<comment type="caution">
    <text evidence="1">The sequence shown here is derived from an EMBL/GenBank/DDBJ whole genome shotgun (WGS) entry which is preliminary data.</text>
</comment>
<evidence type="ECO:0000313" key="1">
    <source>
        <dbReference type="EMBL" id="KII63878.1"/>
    </source>
</evidence>
<gene>
    <name evidence="1" type="ORF">RF11_05095</name>
</gene>
<name>A0A0C2IEY4_THEKT</name>
<dbReference type="EMBL" id="JWZT01004536">
    <property type="protein sequence ID" value="KII63878.1"/>
    <property type="molecule type" value="Genomic_DNA"/>
</dbReference>
<dbReference type="PANTHER" id="PTHR23244">
    <property type="entry name" value="KELCH REPEAT DOMAIN"/>
    <property type="match status" value="1"/>
</dbReference>
<dbReference type="Gene3D" id="2.120.10.80">
    <property type="entry name" value="Kelch-type beta propeller"/>
    <property type="match status" value="1"/>
</dbReference>
<accession>A0A0C2IEY4</accession>